<dbReference type="GO" id="GO:0005739">
    <property type="term" value="C:mitochondrion"/>
    <property type="evidence" value="ECO:0007669"/>
    <property type="project" value="TreeGrafter"/>
</dbReference>
<protein>
    <recommendedName>
        <fullName evidence="1">methionyl-tRNA formyltransferase</fullName>
        <ecNumber evidence="1">2.1.2.9</ecNumber>
    </recommendedName>
</protein>
<dbReference type="STRING" id="1157962.A0A250XAL1"/>
<dbReference type="PANTHER" id="PTHR11138:SF5">
    <property type="entry name" value="METHIONYL-TRNA FORMYLTRANSFERASE, MITOCHONDRIAL"/>
    <property type="match status" value="1"/>
</dbReference>
<dbReference type="PANTHER" id="PTHR11138">
    <property type="entry name" value="METHIONYL-TRNA FORMYLTRANSFERASE"/>
    <property type="match status" value="1"/>
</dbReference>
<dbReference type="Gene3D" id="3.40.50.12230">
    <property type="match status" value="2"/>
</dbReference>
<comment type="caution">
    <text evidence="3">The sequence shown here is derived from an EMBL/GenBank/DDBJ whole genome shotgun (WGS) entry which is preliminary data.</text>
</comment>
<accession>A0A250XAL1</accession>
<name>A0A250XAL1_9CHLO</name>
<dbReference type="InterPro" id="IPR041711">
    <property type="entry name" value="Met-tRNA-FMT_N"/>
</dbReference>
<feature type="domain" description="Formyl transferase N-terminal" evidence="2">
    <location>
        <begin position="85"/>
        <end position="254"/>
    </location>
</feature>
<dbReference type="AlphaFoldDB" id="A0A250XAL1"/>
<gene>
    <name evidence="3" type="ORF">CEUSTIGMA_g7240.t1</name>
</gene>
<dbReference type="GO" id="GO:0004479">
    <property type="term" value="F:methionyl-tRNA formyltransferase activity"/>
    <property type="evidence" value="ECO:0007669"/>
    <property type="project" value="UniProtKB-EC"/>
</dbReference>
<evidence type="ECO:0000256" key="1">
    <source>
        <dbReference type="ARBA" id="ARBA00012261"/>
    </source>
</evidence>
<sequence>MIRALVGSIRSIDLSTVVTHCKYLNVTSAPCLNIFTRQTFSPVVVQNKHFAHTLLWLKLHVALPECKQSTKYVRCHSISSARKSKVVFLGSPEVAAICLQDIVTHSQQQEHNFEVTAIVTKGAVDFKLEEEVVTSHENRPSKLAVKSPNISPVHKAALKMGFAANGIFTPASPKEPAFLDRIAALKPDLCITAAYGGILPQEFLDIPTKGTINIHPSLLPKYRGAAPVQRALESGETETGVSLVYTVLQCDAGQAKEKCKEQDATLATTARKIRREEALMDPTCYPATILHNKVRALAGGPGTYLLLKLKDLRTGTCDIIQAHILRSRAVSMQDLPAQLASKLSANDLRSGNRDEGMMQEAPMIPHGNLVRFIHKRMFVPCCGGSFLEVIEVNFRKGNKAISSASGAAEAMTSLGRFSRLFVMKQAGGD</sequence>
<dbReference type="InterPro" id="IPR036477">
    <property type="entry name" value="Formyl_transf_N_sf"/>
</dbReference>
<organism evidence="3 4">
    <name type="scientific">Chlamydomonas eustigma</name>
    <dbReference type="NCBI Taxonomy" id="1157962"/>
    <lineage>
        <taxon>Eukaryota</taxon>
        <taxon>Viridiplantae</taxon>
        <taxon>Chlorophyta</taxon>
        <taxon>core chlorophytes</taxon>
        <taxon>Chlorophyceae</taxon>
        <taxon>CS clade</taxon>
        <taxon>Chlamydomonadales</taxon>
        <taxon>Chlamydomonadaceae</taxon>
        <taxon>Chlamydomonas</taxon>
    </lineage>
</organism>
<dbReference type="InterPro" id="IPR002376">
    <property type="entry name" value="Formyl_transf_N"/>
</dbReference>
<proteinExistence type="predicted"/>
<dbReference type="EMBL" id="BEGY01000046">
    <property type="protein sequence ID" value="GAX79800.1"/>
    <property type="molecule type" value="Genomic_DNA"/>
</dbReference>
<evidence type="ECO:0000313" key="3">
    <source>
        <dbReference type="EMBL" id="GAX79800.1"/>
    </source>
</evidence>
<dbReference type="EC" id="2.1.2.9" evidence="1"/>
<dbReference type="OrthoDB" id="10268103at2759"/>
<dbReference type="SUPFAM" id="SSF53328">
    <property type="entry name" value="Formyltransferase"/>
    <property type="match status" value="1"/>
</dbReference>
<reference evidence="3 4" key="1">
    <citation type="submission" date="2017-08" db="EMBL/GenBank/DDBJ databases">
        <title>Acidophilic green algal genome provides insights into adaptation to an acidic environment.</title>
        <authorList>
            <person name="Hirooka S."/>
            <person name="Hirose Y."/>
            <person name="Kanesaki Y."/>
            <person name="Higuchi S."/>
            <person name="Fujiwara T."/>
            <person name="Onuma R."/>
            <person name="Era A."/>
            <person name="Ohbayashi R."/>
            <person name="Uzuka A."/>
            <person name="Nozaki H."/>
            <person name="Yoshikawa H."/>
            <person name="Miyagishima S.Y."/>
        </authorList>
    </citation>
    <scope>NUCLEOTIDE SEQUENCE [LARGE SCALE GENOMIC DNA]</scope>
    <source>
        <strain evidence="3 4">NIES-2499</strain>
    </source>
</reference>
<dbReference type="Proteomes" id="UP000232323">
    <property type="component" value="Unassembled WGS sequence"/>
</dbReference>
<evidence type="ECO:0000313" key="4">
    <source>
        <dbReference type="Proteomes" id="UP000232323"/>
    </source>
</evidence>
<dbReference type="Pfam" id="PF00551">
    <property type="entry name" value="Formyl_trans_N"/>
    <property type="match status" value="1"/>
</dbReference>
<keyword evidence="4" id="KW-1185">Reference proteome</keyword>
<dbReference type="CDD" id="cd08646">
    <property type="entry name" value="FMT_core_Met-tRNA-FMT_N"/>
    <property type="match status" value="1"/>
</dbReference>
<evidence type="ECO:0000259" key="2">
    <source>
        <dbReference type="Pfam" id="PF00551"/>
    </source>
</evidence>